<keyword evidence="4" id="KW-1185">Reference proteome</keyword>
<protein>
    <submittedName>
        <fullName evidence="3">Pilus assembly protein</fullName>
    </submittedName>
</protein>
<comment type="caution">
    <text evidence="3">The sequence shown here is derived from an EMBL/GenBank/DDBJ whole genome shotgun (WGS) entry which is preliminary data.</text>
</comment>
<organism evidence="3 4">
    <name type="scientific">Igneacidithiobacillus copahuensis</name>
    <dbReference type="NCBI Taxonomy" id="2724909"/>
    <lineage>
        <taxon>Bacteria</taxon>
        <taxon>Pseudomonadati</taxon>
        <taxon>Pseudomonadota</taxon>
        <taxon>Acidithiobacillia</taxon>
        <taxon>Acidithiobacillales</taxon>
        <taxon>Acidithiobacillaceae</taxon>
        <taxon>Igneacidithiobacillus</taxon>
    </lineage>
</organism>
<feature type="region of interest" description="Disordered" evidence="1">
    <location>
        <begin position="73"/>
        <end position="94"/>
    </location>
</feature>
<evidence type="ECO:0000313" key="4">
    <source>
        <dbReference type="Proteomes" id="UP001197378"/>
    </source>
</evidence>
<keyword evidence="2" id="KW-0472">Membrane</keyword>
<reference evidence="3" key="1">
    <citation type="journal article" date="2021" name="ISME J.">
        <title>Genomic evolution of the class Acidithiobacillia: deep-branching Proteobacteria living in extreme acidic conditions.</title>
        <authorList>
            <person name="Moya-Beltran A."/>
            <person name="Beard S."/>
            <person name="Rojas-Villalobos C."/>
            <person name="Issotta F."/>
            <person name="Gallardo Y."/>
            <person name="Ulloa R."/>
            <person name="Giaveno A."/>
            <person name="Degli Esposti M."/>
            <person name="Johnson D.B."/>
            <person name="Quatrini R."/>
        </authorList>
    </citation>
    <scope>NUCLEOTIDE SEQUENCE</scope>
    <source>
        <strain evidence="3">VAN18-1</strain>
    </source>
</reference>
<accession>A0AAE3CKU1</accession>
<evidence type="ECO:0000256" key="2">
    <source>
        <dbReference type="SAM" id="Phobius"/>
    </source>
</evidence>
<feature type="transmembrane region" description="Helical" evidence="2">
    <location>
        <begin position="20"/>
        <end position="38"/>
    </location>
</feature>
<name>A0AAE3CKU1_9PROT</name>
<evidence type="ECO:0000256" key="1">
    <source>
        <dbReference type="SAM" id="MobiDB-lite"/>
    </source>
</evidence>
<dbReference type="AlphaFoldDB" id="A0AAE3CKU1"/>
<dbReference type="RefSeq" id="WP_319643730.1">
    <property type="nucleotide sequence ID" value="NZ_JAAXYO010000188.1"/>
</dbReference>
<proteinExistence type="predicted"/>
<gene>
    <name evidence="3" type="ORF">HFQ13_13650</name>
</gene>
<keyword evidence="2" id="KW-0812">Transmembrane</keyword>
<dbReference type="EMBL" id="JAAXYO010000188">
    <property type="protein sequence ID" value="MBU2789231.1"/>
    <property type="molecule type" value="Genomic_DNA"/>
</dbReference>
<dbReference type="Proteomes" id="UP001197378">
    <property type="component" value="Unassembled WGS sequence"/>
</dbReference>
<keyword evidence="2" id="KW-1133">Transmembrane helix</keyword>
<evidence type="ECO:0000313" key="3">
    <source>
        <dbReference type="EMBL" id="MBU2789231.1"/>
    </source>
</evidence>
<sequence length="94" mass="10573">MQRKRIGAKRQFGQGMTEYLIVVALIAVSSIVVFSRFGQTMRNQVAGLTHELVGTDSTKYGVKYAKQKAQYAADNAQKTKSMSDYSSYKDLQKR</sequence>